<feature type="transmembrane region" description="Helical" evidence="1">
    <location>
        <begin position="199"/>
        <end position="221"/>
    </location>
</feature>
<dbReference type="PANTHER" id="PTHR31272:SF4">
    <property type="entry name" value="CYTOCHROME C-TYPE BIOGENESIS PROTEIN HI_1454-RELATED"/>
    <property type="match status" value="1"/>
</dbReference>
<gene>
    <name evidence="2" type="ORF">Gocc_2572</name>
</gene>
<reference evidence="3" key="2">
    <citation type="journal article" date="2019" name="MicrobiologyOpen">
        <title>High-quality draft genome sequence of Gaiella occulta isolated from a 150 meter deep mineral water borehole and comparison with the genome sequences of other deep-branching lineages of the phylum Actinobacteria.</title>
        <authorList>
            <person name="Severino R."/>
            <person name="Froufe H.J.C."/>
            <person name="Barroso C."/>
            <person name="Albuquerque L."/>
            <person name="Lobo-da-Cunha A."/>
            <person name="da Costa M.S."/>
            <person name="Egas C."/>
        </authorList>
    </citation>
    <scope>NUCLEOTIDE SEQUENCE [LARGE SCALE GENOMIC DNA]</scope>
    <source>
        <strain evidence="3">F2-233</strain>
    </source>
</reference>
<dbReference type="InterPro" id="IPR051790">
    <property type="entry name" value="Cytochrome_c-biogenesis_DsbD"/>
</dbReference>
<keyword evidence="3" id="KW-1185">Reference proteome</keyword>
<feature type="transmembrane region" description="Helical" evidence="1">
    <location>
        <begin position="119"/>
        <end position="142"/>
    </location>
</feature>
<reference evidence="2 3" key="1">
    <citation type="submission" date="2018-07" db="EMBL/GenBank/DDBJ databases">
        <title>High-quality-draft genome sequence of Gaiella occulta.</title>
        <authorList>
            <person name="Severino R."/>
            <person name="Froufe H.J.C."/>
            <person name="Rainey F.A."/>
            <person name="Barroso C."/>
            <person name="Albuquerque L."/>
            <person name="Lobo-Da-Cunha A."/>
            <person name="Da Costa M.S."/>
            <person name="Egas C."/>
        </authorList>
    </citation>
    <scope>NUCLEOTIDE SEQUENCE [LARGE SCALE GENOMIC DNA]</scope>
    <source>
        <strain evidence="2 3">F2-233</strain>
    </source>
</reference>
<keyword evidence="1 2" id="KW-0812">Transmembrane</keyword>
<feature type="transmembrane region" description="Helical" evidence="1">
    <location>
        <begin position="249"/>
        <end position="270"/>
    </location>
</feature>
<dbReference type="EMBL" id="QQZY01000007">
    <property type="protein sequence ID" value="RDI73659.1"/>
    <property type="molecule type" value="Genomic_DNA"/>
</dbReference>
<evidence type="ECO:0000313" key="2">
    <source>
        <dbReference type="EMBL" id="RDI73659.1"/>
    </source>
</evidence>
<name>A0A7M2YVQ1_9ACTN</name>
<organism evidence="2 3">
    <name type="scientific">Gaiella occulta</name>
    <dbReference type="NCBI Taxonomy" id="1002870"/>
    <lineage>
        <taxon>Bacteria</taxon>
        <taxon>Bacillati</taxon>
        <taxon>Actinomycetota</taxon>
        <taxon>Thermoleophilia</taxon>
        <taxon>Gaiellales</taxon>
        <taxon>Gaiellaceae</taxon>
        <taxon>Gaiella</taxon>
    </lineage>
</organism>
<keyword evidence="1" id="KW-0472">Membrane</keyword>
<dbReference type="RefSeq" id="WP_181813665.1">
    <property type="nucleotide sequence ID" value="NZ_QQZY01000007.1"/>
</dbReference>
<feature type="transmembrane region" description="Helical" evidence="1">
    <location>
        <begin position="154"/>
        <end position="178"/>
    </location>
</feature>
<accession>A0A7M2YVQ1</accession>
<dbReference type="Proteomes" id="UP000254134">
    <property type="component" value="Unassembled WGS sequence"/>
</dbReference>
<feature type="transmembrane region" description="Helical" evidence="1">
    <location>
        <begin position="50"/>
        <end position="72"/>
    </location>
</feature>
<dbReference type="AlphaFoldDB" id="A0A7M2YVQ1"/>
<feature type="transmembrane region" description="Helical" evidence="1">
    <location>
        <begin position="78"/>
        <end position="98"/>
    </location>
</feature>
<sequence length="278" mass="28146">MTDLLLAGSVAAAFAAGLVAFFAPCCSGVMLPTYLAAVSGGSRMRVARMSAIYVAGVSLVVLPITLGAAALASRISGWHPQLFVLGGVMMIGVAIALYRGSMLPLSVPQPQLTGSKLSVFGLGAFSGAATACCAPVLAGAIALSATSASIPGGLLLGGAYILGLIAPLLPVAFAAGRLHGRIPDRRLTLRVGSYAKRITASRLAGSAIFAVFGVLFIALALTGNAEAAPGFQRTLGEAMRSVGSRIDDIPNVVFAPGVIVLTGFLLYTVLRDKGEKTS</sequence>
<protein>
    <submittedName>
        <fullName evidence="2">Cytochrome C biogenesis protein transmembrane region</fullName>
    </submittedName>
</protein>
<comment type="caution">
    <text evidence="2">The sequence shown here is derived from an EMBL/GenBank/DDBJ whole genome shotgun (WGS) entry which is preliminary data.</text>
</comment>
<keyword evidence="1" id="KW-1133">Transmembrane helix</keyword>
<evidence type="ECO:0000313" key="3">
    <source>
        <dbReference type="Proteomes" id="UP000254134"/>
    </source>
</evidence>
<proteinExistence type="predicted"/>
<dbReference type="PANTHER" id="PTHR31272">
    <property type="entry name" value="CYTOCHROME C-TYPE BIOGENESIS PROTEIN HI_1454-RELATED"/>
    <property type="match status" value="1"/>
</dbReference>
<feature type="transmembrane region" description="Helical" evidence="1">
    <location>
        <begin position="12"/>
        <end position="38"/>
    </location>
</feature>
<evidence type="ECO:0000256" key="1">
    <source>
        <dbReference type="SAM" id="Phobius"/>
    </source>
</evidence>